<evidence type="ECO:0000256" key="4">
    <source>
        <dbReference type="ARBA" id="ARBA00022729"/>
    </source>
</evidence>
<reference evidence="8 9" key="2">
    <citation type="journal article" date="2016" name="Int. J. Syst. Evol. Microbiol.">
        <title>Paenibacillus bovis sp. nov., isolated from raw yak (Bos grunniens) milk.</title>
        <authorList>
            <person name="Gao C."/>
            <person name="Han J."/>
            <person name="Liu Z."/>
            <person name="Xu X."/>
            <person name="Hang F."/>
            <person name="Wu Z."/>
        </authorList>
    </citation>
    <scope>NUCLEOTIDE SEQUENCE [LARGE SCALE GENOMIC DNA]</scope>
    <source>
        <strain evidence="8 9">BD3526</strain>
    </source>
</reference>
<feature type="region of interest" description="Disordered" evidence="6">
    <location>
        <begin position="1166"/>
        <end position="1219"/>
    </location>
</feature>
<evidence type="ECO:0000256" key="6">
    <source>
        <dbReference type="SAM" id="MobiDB-lite"/>
    </source>
</evidence>
<dbReference type="InterPro" id="IPR037250">
    <property type="entry name" value="NEAT_dom_sf"/>
</dbReference>
<feature type="domain" description="NEAT" evidence="7">
    <location>
        <begin position="894"/>
        <end position="1027"/>
    </location>
</feature>
<feature type="domain" description="NEAT" evidence="7">
    <location>
        <begin position="610"/>
        <end position="729"/>
    </location>
</feature>
<dbReference type="EMBL" id="CP013023">
    <property type="protein sequence ID" value="ANF98268.1"/>
    <property type="molecule type" value="Genomic_DNA"/>
</dbReference>
<dbReference type="KEGG" id="pbv:AR543_21245"/>
<evidence type="ECO:0000256" key="1">
    <source>
        <dbReference type="ARBA" id="ARBA00004168"/>
    </source>
</evidence>
<feature type="domain" description="NEAT" evidence="7">
    <location>
        <begin position="757"/>
        <end position="877"/>
    </location>
</feature>
<dbReference type="PANTHER" id="PTHR37824">
    <property type="entry name" value="IRON-REGULATED SURFACE DETERMINANT PROTEIN C"/>
    <property type="match status" value="1"/>
</dbReference>
<feature type="domain" description="NEAT" evidence="7">
    <location>
        <begin position="359"/>
        <end position="480"/>
    </location>
</feature>
<dbReference type="Proteomes" id="UP000078148">
    <property type="component" value="Chromosome"/>
</dbReference>
<comment type="subcellular location">
    <subcellularLocation>
        <location evidence="1">Secreted</location>
        <location evidence="1">Cell wall</location>
        <topology evidence="1">Peptidoglycan-anchor</topology>
    </subcellularLocation>
</comment>
<evidence type="ECO:0000313" key="9">
    <source>
        <dbReference type="Proteomes" id="UP000078148"/>
    </source>
</evidence>
<dbReference type="Pfam" id="PF05031">
    <property type="entry name" value="NEAT"/>
    <property type="match status" value="8"/>
</dbReference>
<feature type="compositionally biased region" description="Low complexity" evidence="6">
    <location>
        <begin position="1195"/>
        <end position="1219"/>
    </location>
</feature>
<feature type="domain" description="NEAT" evidence="7">
    <location>
        <begin position="1223"/>
        <end position="1347"/>
    </location>
</feature>
<keyword evidence="2" id="KW-0134">Cell wall</keyword>
<keyword evidence="9" id="KW-1185">Reference proteome</keyword>
<dbReference type="SUPFAM" id="SSF158911">
    <property type="entry name" value="NEAT domain-like"/>
    <property type="match status" value="8"/>
</dbReference>
<organism evidence="8 9">
    <name type="scientific">Paenibacillus bovis</name>
    <dbReference type="NCBI Taxonomy" id="1616788"/>
    <lineage>
        <taxon>Bacteria</taxon>
        <taxon>Bacillati</taxon>
        <taxon>Bacillota</taxon>
        <taxon>Bacilli</taxon>
        <taxon>Bacillales</taxon>
        <taxon>Paenibacillaceae</taxon>
        <taxon>Paenibacillus</taxon>
    </lineage>
</organism>
<dbReference type="SMART" id="SM00725">
    <property type="entry name" value="NEAT"/>
    <property type="match status" value="8"/>
</dbReference>
<dbReference type="STRING" id="1616788.AR543_21245"/>
<evidence type="ECO:0000256" key="2">
    <source>
        <dbReference type="ARBA" id="ARBA00022512"/>
    </source>
</evidence>
<dbReference type="InterPro" id="IPR006635">
    <property type="entry name" value="NEAT_dom"/>
</dbReference>
<feature type="domain" description="NEAT" evidence="7">
    <location>
        <begin position="481"/>
        <end position="611"/>
    </location>
</feature>
<gene>
    <name evidence="8" type="ORF">AR543_21245</name>
</gene>
<feature type="domain" description="NEAT" evidence="7">
    <location>
        <begin position="1042"/>
        <end position="1164"/>
    </location>
</feature>
<name>A0A172ZL12_9BACL</name>
<evidence type="ECO:0000259" key="7">
    <source>
        <dbReference type="PROSITE" id="PS50978"/>
    </source>
</evidence>
<reference evidence="9" key="1">
    <citation type="submission" date="2015-10" db="EMBL/GenBank/DDBJ databases">
        <title>Genome of Paenibacillus bovis sp. nov.</title>
        <authorList>
            <person name="Wu Z."/>
            <person name="Gao C."/>
            <person name="Liu Z."/>
            <person name="Zheng H."/>
        </authorList>
    </citation>
    <scope>NUCLEOTIDE SEQUENCE [LARGE SCALE GENOMIC DNA]</scope>
    <source>
        <strain evidence="9">BD3526</strain>
    </source>
</reference>
<dbReference type="CDD" id="cd06920">
    <property type="entry name" value="NEAT"/>
    <property type="match status" value="8"/>
</dbReference>
<keyword evidence="3" id="KW-0964">Secreted</keyword>
<dbReference type="Gene3D" id="2.60.40.1850">
    <property type="match status" value="9"/>
</dbReference>
<evidence type="ECO:0000256" key="3">
    <source>
        <dbReference type="ARBA" id="ARBA00022525"/>
    </source>
</evidence>
<dbReference type="PROSITE" id="PS50978">
    <property type="entry name" value="NEAT"/>
    <property type="match status" value="8"/>
</dbReference>
<accession>A0A172ZL12</accession>
<feature type="compositionally biased region" description="Pro residues" evidence="6">
    <location>
        <begin position="735"/>
        <end position="751"/>
    </location>
</feature>
<keyword evidence="4" id="KW-0732">Signal</keyword>
<proteinExistence type="predicted"/>
<feature type="region of interest" description="Disordered" evidence="6">
    <location>
        <begin position="728"/>
        <end position="758"/>
    </location>
</feature>
<evidence type="ECO:0000256" key="5">
    <source>
        <dbReference type="ARBA" id="ARBA00023088"/>
    </source>
</evidence>
<feature type="compositionally biased region" description="Polar residues" evidence="6">
    <location>
        <begin position="1166"/>
        <end position="1181"/>
    </location>
</feature>
<protein>
    <recommendedName>
        <fullName evidence="7">NEAT domain-containing protein</fullName>
    </recommendedName>
</protein>
<feature type="domain" description="NEAT" evidence="7">
    <location>
        <begin position="236"/>
        <end position="361"/>
    </location>
</feature>
<dbReference type="PANTHER" id="PTHR37824:SF1">
    <property type="entry name" value="IRON-REGULATED SURFACE DETERMINANT PROTEIN C"/>
    <property type="match status" value="1"/>
</dbReference>
<keyword evidence="5" id="KW-0572">Peptidoglycan-anchor</keyword>
<sequence length="1349" mass="146749">MKRRFAPYLITCIVFVMLFSIVSPALPLAFAEEKGGSEASSVSTDTYDDSSSGTVSENTYAPIGAPIHVPSQDPMSLFNYSTATTATYNTYADGQYTIGYKVVRTTDTSREVTAFRESYGNADRPGRIIAQNGHYTFSFRGINAASFTDITATQSNQTSIAVYTQETQAATNHSAAKNYTRVHFDVYDLNSPITLNYKFNDVAGSGYLILDTSTLTKDNTGETPSNPVDPELVEPATGTRQTLNYTVLKDGTSETSMMDSYMQKPATLVTTADNKRYIQLGINSSSTVTGLQTDVKGSYVDAGIIAKDTANNTRTVQFPADALTTSNSKVSGKVHVTIPALNYDNWYTVQFQFDNSSLIEETVSDINYTVLKNGTEETSIMDGYMNKPAQLVTKGDQQYIRLTVNSSNLITSLQTRQNGTYTEVDTLSEDHSQNMRVVQFPIDDVSQKVDAYTHIVIPGIGYDNWYYVQFKFGSGVQAPLYKNGDYTLNYSVLHATKDQPSSMANYFTAPATFTAKDGRYDVSFTVKSSSIVTSLKTEVDGKLVESTTISQDAANNTRQIRFQVANLDDILKAQVHVKATPTYEADYAIRLKFDASSLSPVTTAPSTGTIADGQYDVNFNVYKNGTNETSVMDGYTAKPAQLIADAGKYKIRLTLKNSSWIPSFQTKVAGKLQEAPTVSTGNDTRVVEFALENPVQKVEAYTHVVIPALNYNNWYTVQLQFDTSGLLPDTTTPEVPTPENPVPEVPTPQQPTTPDGMADGTYSASLTAYKYGTKDTSVMDGYLGKPATVIKKGGKYVVQVLLKNSSWIKTFKVGGQEAEVISTSGDTRIVQFTVADLPRKVKVNTHVIVPDLVIGGMDYDHTYDVDLQVGSLTSYEAPILSTTTTAVPLDFAKLAAGTYKLPFSIVMPGIASGTSTPLERFMPSDQPVQLTVENDSRYVTLTLSNGNRIKTLRVSSSDGYKDAEVISSDEAKNTKTVKFSVSDYTKNVPAQLVTNGGVSIASTSADSSNDTVYDFEFKFDTSAVTADSKATNASSDKGNNNIADGDYTATYRILKNGTDTDSVLTPYLDRTARLTAKNGKVYATVHIMDNEAVPVFMTDHAGKYTAPQIVAQSQDGKSRTITFEVPNLDSKLSIFAQAHLPSRYIHNEKMGGQLLFDRSTLQSASDSKQSVPTVAPTSPSATAGAVPVGEITTGSNHSDNNANSADNTNKANSTATQTPTAQVAAQQYSIGVKVYKDKSNELSVMNDYIKPTATLVEENGQMYAELTLNNSSWMPVLQVQQDGVLQNVQKVSSTDKGSVVRFKVDNLSGKINAYTHVVVPGLIIGGVPYDHWYNVQLKFDESTKKAKKE</sequence>
<dbReference type="InterPro" id="IPR050436">
    <property type="entry name" value="IsdA"/>
</dbReference>
<evidence type="ECO:0000313" key="8">
    <source>
        <dbReference type="EMBL" id="ANF98268.1"/>
    </source>
</evidence>